<dbReference type="PANTHER" id="PTHR28559:SF1">
    <property type="entry name" value="DNA REPAIR PROTEIN XRCC4"/>
    <property type="match status" value="1"/>
</dbReference>
<sequence>MAEKELWSCQRFEDAHSHKAYFISIAHRAAAGQEGTADLALTDGAGAWTVQGEFAFWQPSGRRLALLRQPQASEPFVKAIVHCWLAPSAGVTSASLKGQGKEKLRHLQAALSELEEANVEYRTEVVPNLDGSVDLKVSFQNPGVRVFITASLAAAVPAAPVIASMLELLVGNLTALQATSLDLVQQNKAFEQQLARSQDIVDKYVNKKLEHDKETNIKVAALLNSKKQKLRELKGQLDAAQEEIRRLKEQGAAEPMDEDADREGDGGAGTSKQGSQRQRGRATRVVEDDDEEEEEEEEEERDHSPHGYSDQDAEY</sequence>
<dbReference type="InterPro" id="IPR014751">
    <property type="entry name" value="XRCC4-like_C"/>
</dbReference>
<dbReference type="RefSeq" id="XP_005847411.1">
    <property type="nucleotide sequence ID" value="XM_005847349.1"/>
</dbReference>
<dbReference type="Proteomes" id="UP000008141">
    <property type="component" value="Unassembled WGS sequence"/>
</dbReference>
<dbReference type="OrthoDB" id="10561831at2759"/>
<evidence type="ECO:0000313" key="4">
    <source>
        <dbReference type="Proteomes" id="UP000008141"/>
    </source>
</evidence>
<dbReference type="GO" id="GO:0005958">
    <property type="term" value="C:DNA-dependent protein kinase-DNA ligase 4 complex"/>
    <property type="evidence" value="ECO:0007669"/>
    <property type="project" value="TreeGrafter"/>
</dbReference>
<evidence type="ECO:0000313" key="3">
    <source>
        <dbReference type="EMBL" id="EFN55309.1"/>
    </source>
</evidence>
<dbReference type="GO" id="GO:0006303">
    <property type="term" value="P:double-strand break repair via nonhomologous end joining"/>
    <property type="evidence" value="ECO:0007669"/>
    <property type="project" value="TreeGrafter"/>
</dbReference>
<proteinExistence type="predicted"/>
<evidence type="ECO:0000256" key="1">
    <source>
        <dbReference type="SAM" id="Coils"/>
    </source>
</evidence>
<accession>E1ZFN4</accession>
<dbReference type="GO" id="GO:0006310">
    <property type="term" value="P:DNA recombination"/>
    <property type="evidence" value="ECO:0007669"/>
    <property type="project" value="InterPro"/>
</dbReference>
<dbReference type="GO" id="GO:0003677">
    <property type="term" value="F:DNA binding"/>
    <property type="evidence" value="ECO:0007669"/>
    <property type="project" value="InterPro"/>
</dbReference>
<dbReference type="AlphaFoldDB" id="E1ZFN4"/>
<dbReference type="KEGG" id="cvr:CHLNCDRAFT_134275"/>
<dbReference type="PANTHER" id="PTHR28559">
    <property type="entry name" value="DNA REPAIR PROTEIN XRCC4"/>
    <property type="match status" value="1"/>
</dbReference>
<organism evidence="4">
    <name type="scientific">Chlorella variabilis</name>
    <name type="common">Green alga</name>
    <dbReference type="NCBI Taxonomy" id="554065"/>
    <lineage>
        <taxon>Eukaryota</taxon>
        <taxon>Viridiplantae</taxon>
        <taxon>Chlorophyta</taxon>
        <taxon>core chlorophytes</taxon>
        <taxon>Trebouxiophyceae</taxon>
        <taxon>Chlorellales</taxon>
        <taxon>Chlorellaceae</taxon>
        <taxon>Chlorella clade</taxon>
        <taxon>Chlorella</taxon>
    </lineage>
</organism>
<keyword evidence="4" id="KW-1185">Reference proteome</keyword>
<reference evidence="3 4" key="1">
    <citation type="journal article" date="2010" name="Plant Cell">
        <title>The Chlorella variabilis NC64A genome reveals adaptation to photosymbiosis, coevolution with viruses, and cryptic sex.</title>
        <authorList>
            <person name="Blanc G."/>
            <person name="Duncan G."/>
            <person name="Agarkova I."/>
            <person name="Borodovsky M."/>
            <person name="Gurnon J."/>
            <person name="Kuo A."/>
            <person name="Lindquist E."/>
            <person name="Lucas S."/>
            <person name="Pangilinan J."/>
            <person name="Polle J."/>
            <person name="Salamov A."/>
            <person name="Terry A."/>
            <person name="Yamada T."/>
            <person name="Dunigan D.D."/>
            <person name="Grigoriev I.V."/>
            <person name="Claverie J.M."/>
            <person name="Van Etten J.L."/>
        </authorList>
    </citation>
    <scope>NUCLEOTIDE SEQUENCE [LARGE SCALE GENOMIC DNA]</scope>
    <source>
        <strain evidence="3 4">NC64A</strain>
    </source>
</reference>
<dbReference type="InterPro" id="IPR010585">
    <property type="entry name" value="DNA_repair_prot_XRCC4"/>
</dbReference>
<protein>
    <submittedName>
        <fullName evidence="3">Uncharacterized protein</fullName>
    </submittedName>
</protein>
<feature type="compositionally biased region" description="Acidic residues" evidence="2">
    <location>
        <begin position="287"/>
        <end position="300"/>
    </location>
</feature>
<dbReference type="Gene3D" id="1.20.5.370">
    <property type="match status" value="1"/>
</dbReference>
<keyword evidence="1" id="KW-0175">Coiled coil</keyword>
<gene>
    <name evidence="3" type="ORF">CHLNCDRAFT_134275</name>
</gene>
<dbReference type="EMBL" id="GL433845">
    <property type="protein sequence ID" value="EFN55309.1"/>
    <property type="molecule type" value="Genomic_DNA"/>
</dbReference>
<dbReference type="InParanoid" id="E1ZFN4"/>
<dbReference type="SUPFAM" id="SSF58022">
    <property type="entry name" value="XRCC4, C-terminal oligomerization domain"/>
    <property type="match status" value="1"/>
</dbReference>
<feature type="region of interest" description="Disordered" evidence="2">
    <location>
        <begin position="248"/>
        <end position="315"/>
    </location>
</feature>
<feature type="coiled-coil region" evidence="1">
    <location>
        <begin position="97"/>
        <end position="124"/>
    </location>
</feature>
<name>E1ZFN4_CHLVA</name>
<dbReference type="GO" id="GO:0032807">
    <property type="term" value="C:DNA ligase IV complex"/>
    <property type="evidence" value="ECO:0007669"/>
    <property type="project" value="TreeGrafter"/>
</dbReference>
<dbReference type="GO" id="GO:0010165">
    <property type="term" value="P:response to X-ray"/>
    <property type="evidence" value="ECO:0007669"/>
    <property type="project" value="TreeGrafter"/>
</dbReference>
<dbReference type="GeneID" id="17354684"/>
<evidence type="ECO:0000256" key="2">
    <source>
        <dbReference type="SAM" id="MobiDB-lite"/>
    </source>
</evidence>